<accession>A0A934R031</accession>
<dbReference type="EMBL" id="JAENIK010000001">
    <property type="protein sequence ID" value="MBK1814022.1"/>
    <property type="molecule type" value="Genomic_DNA"/>
</dbReference>
<dbReference type="PANTHER" id="PTHR30565">
    <property type="entry name" value="PROTEIN YCIF"/>
    <property type="match status" value="1"/>
</dbReference>
<gene>
    <name evidence="1" type="ORF">JIN84_00175</name>
</gene>
<dbReference type="Gene3D" id="1.20.1260.10">
    <property type="match status" value="1"/>
</dbReference>
<dbReference type="AlphaFoldDB" id="A0A934R031"/>
<dbReference type="SUPFAM" id="SSF47240">
    <property type="entry name" value="Ferritin-like"/>
    <property type="match status" value="1"/>
</dbReference>
<reference evidence="1" key="1">
    <citation type="submission" date="2021-01" db="EMBL/GenBank/DDBJ databases">
        <title>Modified the classification status of verrucomicrobia.</title>
        <authorList>
            <person name="Feng X."/>
        </authorList>
    </citation>
    <scope>NUCLEOTIDE SEQUENCE</scope>
    <source>
        <strain evidence="1">JCM 18052</strain>
    </source>
</reference>
<dbReference type="Proteomes" id="UP000600139">
    <property type="component" value="Unassembled WGS sequence"/>
</dbReference>
<sequence length="91" mass="10198">MFNPNSLEDILAAEIQDLYSAETQLIKGLPKLAQAASYTELVAAFEAHLEETRSHLERLQEFSYLLEIASAESVHEEDEEAIDDLDLVYAA</sequence>
<keyword evidence="2" id="KW-1185">Reference proteome</keyword>
<evidence type="ECO:0000313" key="2">
    <source>
        <dbReference type="Proteomes" id="UP000600139"/>
    </source>
</evidence>
<dbReference type="RefSeq" id="WP_200348988.1">
    <property type="nucleotide sequence ID" value="NZ_BAABHZ010000005.1"/>
</dbReference>
<dbReference type="InterPro" id="IPR009078">
    <property type="entry name" value="Ferritin-like_SF"/>
</dbReference>
<organism evidence="1 2">
    <name type="scientific">Luteolibacter yonseiensis</name>
    <dbReference type="NCBI Taxonomy" id="1144680"/>
    <lineage>
        <taxon>Bacteria</taxon>
        <taxon>Pseudomonadati</taxon>
        <taxon>Verrucomicrobiota</taxon>
        <taxon>Verrucomicrobiia</taxon>
        <taxon>Verrucomicrobiales</taxon>
        <taxon>Verrucomicrobiaceae</taxon>
        <taxon>Luteolibacter</taxon>
    </lineage>
</organism>
<dbReference type="InterPro" id="IPR010287">
    <property type="entry name" value="DUF892_YciF-like"/>
</dbReference>
<evidence type="ECO:0000313" key="1">
    <source>
        <dbReference type="EMBL" id="MBK1814022.1"/>
    </source>
</evidence>
<dbReference type="InterPro" id="IPR012347">
    <property type="entry name" value="Ferritin-like"/>
</dbReference>
<proteinExistence type="predicted"/>
<protein>
    <submittedName>
        <fullName evidence="1">DUF892 family protein</fullName>
    </submittedName>
</protein>
<dbReference type="Pfam" id="PF05974">
    <property type="entry name" value="DUF892"/>
    <property type="match status" value="1"/>
</dbReference>
<name>A0A934R031_9BACT</name>
<dbReference type="PANTHER" id="PTHR30565:SF9">
    <property type="entry name" value="PROTEIN YCIF"/>
    <property type="match status" value="1"/>
</dbReference>
<comment type="caution">
    <text evidence="1">The sequence shown here is derived from an EMBL/GenBank/DDBJ whole genome shotgun (WGS) entry which is preliminary data.</text>
</comment>
<dbReference type="InterPro" id="IPR047114">
    <property type="entry name" value="YciF"/>
</dbReference>